<gene>
    <name evidence="9" type="ORF">BOLC2T06563H</name>
</gene>
<evidence type="ECO:0000259" key="8">
    <source>
        <dbReference type="SMART" id="SM01263"/>
    </source>
</evidence>
<dbReference type="Gene3D" id="3.30.2010.30">
    <property type="match status" value="1"/>
</dbReference>
<dbReference type="SUPFAM" id="SSF48371">
    <property type="entry name" value="ARM repeat"/>
    <property type="match status" value="1"/>
</dbReference>
<dbReference type="Pfam" id="PF09127">
    <property type="entry name" value="Leuk-A4-hydro_C"/>
    <property type="match status" value="1"/>
</dbReference>
<dbReference type="GO" id="GO:0005829">
    <property type="term" value="C:cytosol"/>
    <property type="evidence" value="ECO:0007669"/>
    <property type="project" value="TreeGrafter"/>
</dbReference>
<evidence type="ECO:0000313" key="9">
    <source>
        <dbReference type="EMBL" id="VDD19120.1"/>
    </source>
</evidence>
<keyword evidence="6" id="KW-0482">Metalloprotease</keyword>
<evidence type="ECO:0000256" key="2">
    <source>
        <dbReference type="ARBA" id="ARBA00022670"/>
    </source>
</evidence>
<dbReference type="AlphaFoldDB" id="A0A3P6CX21"/>
<reference evidence="9" key="1">
    <citation type="submission" date="2018-11" db="EMBL/GenBank/DDBJ databases">
        <authorList>
            <consortium name="Genoscope - CEA"/>
            <person name="William W."/>
        </authorList>
    </citation>
    <scope>NUCLEOTIDE SEQUENCE</scope>
</reference>
<dbReference type="InterPro" id="IPR015211">
    <property type="entry name" value="Peptidase_M1_C"/>
</dbReference>
<organism evidence="9">
    <name type="scientific">Brassica oleracea</name>
    <name type="common">Wild cabbage</name>
    <dbReference type="NCBI Taxonomy" id="3712"/>
    <lineage>
        <taxon>Eukaryota</taxon>
        <taxon>Viridiplantae</taxon>
        <taxon>Streptophyta</taxon>
        <taxon>Embryophyta</taxon>
        <taxon>Tracheophyta</taxon>
        <taxon>Spermatophyta</taxon>
        <taxon>Magnoliopsida</taxon>
        <taxon>eudicotyledons</taxon>
        <taxon>Gunneridae</taxon>
        <taxon>Pentapetalae</taxon>
        <taxon>rosids</taxon>
        <taxon>malvids</taxon>
        <taxon>Brassicales</taxon>
        <taxon>Brassicaceae</taxon>
        <taxon>Brassiceae</taxon>
        <taxon>Brassica</taxon>
    </lineage>
</organism>
<dbReference type="GO" id="GO:0006508">
    <property type="term" value="P:proteolysis"/>
    <property type="evidence" value="ECO:0007669"/>
    <property type="project" value="UniProtKB-KW"/>
</dbReference>
<protein>
    <recommendedName>
        <fullName evidence="8">Peptidase M1 leukotriene A4 hydrolase/aminopeptidase C-terminal domain-containing protein</fullName>
    </recommendedName>
</protein>
<evidence type="ECO:0000256" key="1">
    <source>
        <dbReference type="ARBA" id="ARBA00010136"/>
    </source>
</evidence>
<dbReference type="PANTHER" id="PTHR45726:SF3">
    <property type="entry name" value="LEUKOTRIENE A-4 HYDROLASE"/>
    <property type="match status" value="1"/>
</dbReference>
<dbReference type="InterPro" id="IPR027268">
    <property type="entry name" value="Peptidase_M4/M1_CTD_sf"/>
</dbReference>
<dbReference type="InterPro" id="IPR034015">
    <property type="entry name" value="M1_LTA4H"/>
</dbReference>
<dbReference type="InterPro" id="IPR038502">
    <property type="entry name" value="M1_LTA-4_hydro/amino_C_sf"/>
</dbReference>
<keyword evidence="4" id="KW-0378">Hydrolase</keyword>
<keyword evidence="5 7" id="KW-0862">Zinc</keyword>
<comment type="cofactor">
    <cofactor evidence="7">
        <name>Zn(2+)</name>
        <dbReference type="ChEBI" id="CHEBI:29105"/>
    </cofactor>
    <text evidence="7">Binds 1 zinc ion per subunit.</text>
</comment>
<dbReference type="EMBL" id="LR031874">
    <property type="protein sequence ID" value="VDD19120.1"/>
    <property type="molecule type" value="Genomic_DNA"/>
</dbReference>
<dbReference type="Pfam" id="PF01433">
    <property type="entry name" value="Peptidase_M1"/>
    <property type="match status" value="1"/>
</dbReference>
<dbReference type="InterPro" id="IPR016024">
    <property type="entry name" value="ARM-type_fold"/>
</dbReference>
<keyword evidence="3 7" id="KW-0479">Metal-binding</keyword>
<dbReference type="GO" id="GO:0008270">
    <property type="term" value="F:zinc ion binding"/>
    <property type="evidence" value="ECO:0007669"/>
    <property type="project" value="InterPro"/>
</dbReference>
<keyword evidence="2" id="KW-0645">Protease</keyword>
<dbReference type="InterPro" id="IPR014782">
    <property type="entry name" value="Peptidase_M1_dom"/>
</dbReference>
<dbReference type="PANTHER" id="PTHR45726">
    <property type="entry name" value="LEUKOTRIENE A-4 HYDROLASE"/>
    <property type="match status" value="1"/>
</dbReference>
<feature type="domain" description="Peptidase M1 leukotriene A4 hydrolase/aminopeptidase C-terminal" evidence="8">
    <location>
        <begin position="215"/>
        <end position="322"/>
    </location>
</feature>
<evidence type="ECO:0000256" key="3">
    <source>
        <dbReference type="ARBA" id="ARBA00022723"/>
    </source>
</evidence>
<proteinExistence type="inferred from homology"/>
<sequence length="325" mass="37770">MIRQGEKLFGEYDWERFDLLVLPPSFPYGGFMDFDLFALLMGKKLTLYVLALPHKLLYLKVHDFVDGKEFFLSCGFTTYAERRIVEVVQGADIATLNMGIGWRGLKDEMERFKDNLECTKLKNNQQGVDPDDVYSQVPYEKGFQFVLRIERQVGRTAFDEFLKKYIATFKFKSIDTDTFLDFLKANIPGIEKEINLELWTEGVGIPEDAYEPVSTIYTKIISLAEEFKQGKMPSEDEVAEWKGQEWELYLENLPKSCEPSQVMALDKRYRLAESKDYEVKVSFLQLAISSNTCVHSSTLLHNLVEPKRSSWRNRCLQKHERLTTP</sequence>
<dbReference type="Gene3D" id="1.25.40.320">
    <property type="entry name" value="Peptidase M1, leukotriene A4 hydrolase/aminopeptidase C-terminal domain"/>
    <property type="match status" value="1"/>
</dbReference>
<dbReference type="Gene3D" id="1.10.390.10">
    <property type="entry name" value="Neutral Protease Domain 2"/>
    <property type="match status" value="1"/>
</dbReference>
<name>A0A3P6CX21_BRAOL</name>
<evidence type="ECO:0000256" key="4">
    <source>
        <dbReference type="ARBA" id="ARBA00022801"/>
    </source>
</evidence>
<dbReference type="SMART" id="SM01263">
    <property type="entry name" value="Leuk-A4-hydro_C"/>
    <property type="match status" value="1"/>
</dbReference>
<dbReference type="SUPFAM" id="SSF55486">
    <property type="entry name" value="Metalloproteases ('zincins'), catalytic domain"/>
    <property type="match status" value="1"/>
</dbReference>
<accession>A0A3P6CX21</accession>
<evidence type="ECO:0000256" key="5">
    <source>
        <dbReference type="ARBA" id="ARBA00022833"/>
    </source>
</evidence>
<evidence type="ECO:0000256" key="7">
    <source>
        <dbReference type="PIRSR" id="PIRSR634015-3"/>
    </source>
</evidence>
<comment type="similarity">
    <text evidence="1">Belongs to the peptidase M1 family.</text>
</comment>
<dbReference type="GO" id="GO:0008237">
    <property type="term" value="F:metallopeptidase activity"/>
    <property type="evidence" value="ECO:0007669"/>
    <property type="project" value="UniProtKB-KW"/>
</dbReference>
<feature type="binding site" evidence="7">
    <location>
        <position position="54"/>
    </location>
    <ligand>
        <name>Zn(2+)</name>
        <dbReference type="ChEBI" id="CHEBI:29105"/>
        <note>catalytic</note>
    </ligand>
</feature>
<evidence type="ECO:0000256" key="6">
    <source>
        <dbReference type="ARBA" id="ARBA00023049"/>
    </source>
</evidence>